<sequence length="98" mass="10611">MMKSMTTLLAGTVVAATMVAAAPASAQSITIGPDGPGIDLRSRGQRERDYRREMRMRDRDDYYREQRFRDRDGSTGAATAVAATITDQGLSRTVGSAP</sequence>
<feature type="chain" id="PRO_5045334519" evidence="2">
    <location>
        <begin position="27"/>
        <end position="98"/>
    </location>
</feature>
<keyword evidence="4" id="KW-1185">Reference proteome</keyword>
<keyword evidence="2" id="KW-0732">Signal</keyword>
<reference evidence="3 4" key="1">
    <citation type="journal article" date="2023" name="PLoS ONE">
        <title>Complete genome assembly of Hawai'i environmental nontuberculous mycobacteria reveals unexpected co-isolation with methylobacteria.</title>
        <authorList>
            <person name="Hendrix J."/>
            <person name="Epperson L.E."/>
            <person name="Tong E.I."/>
            <person name="Chan Y.L."/>
            <person name="Hasan N.A."/>
            <person name="Dawrs S.N."/>
            <person name="Norton G.J."/>
            <person name="Virdi R."/>
            <person name="Crooks J.L."/>
            <person name="Chan E.D."/>
            <person name="Honda J.R."/>
            <person name="Strong M."/>
        </authorList>
    </citation>
    <scope>NUCLEOTIDE SEQUENCE [LARGE SCALE GENOMIC DNA]</scope>
    <source>
        <strain evidence="3 4">NJH_HI01</strain>
    </source>
</reference>
<dbReference type="EMBL" id="JAQYXL010000001">
    <property type="protein sequence ID" value="MEN3230655.1"/>
    <property type="molecule type" value="Genomic_DNA"/>
</dbReference>
<evidence type="ECO:0000256" key="1">
    <source>
        <dbReference type="SAM" id="MobiDB-lite"/>
    </source>
</evidence>
<proteinExistence type="predicted"/>
<evidence type="ECO:0000313" key="3">
    <source>
        <dbReference type="EMBL" id="MEN3230655.1"/>
    </source>
</evidence>
<accession>A0ABU9ZHX0</accession>
<feature type="compositionally biased region" description="Basic and acidic residues" evidence="1">
    <location>
        <begin position="40"/>
        <end position="54"/>
    </location>
</feature>
<name>A0ABU9ZHX0_9HYPH</name>
<gene>
    <name evidence="3" type="ORF">PUR21_24040</name>
</gene>
<feature type="region of interest" description="Disordered" evidence="1">
    <location>
        <begin position="23"/>
        <end position="54"/>
    </location>
</feature>
<organism evidence="3 4">
    <name type="scientific">Methylorubrum rhodesianum</name>
    <dbReference type="NCBI Taxonomy" id="29427"/>
    <lineage>
        <taxon>Bacteria</taxon>
        <taxon>Pseudomonadati</taxon>
        <taxon>Pseudomonadota</taxon>
        <taxon>Alphaproteobacteria</taxon>
        <taxon>Hyphomicrobiales</taxon>
        <taxon>Methylobacteriaceae</taxon>
        <taxon>Methylorubrum</taxon>
    </lineage>
</organism>
<dbReference type="Proteomes" id="UP001404845">
    <property type="component" value="Unassembled WGS sequence"/>
</dbReference>
<comment type="caution">
    <text evidence="3">The sequence shown here is derived from an EMBL/GenBank/DDBJ whole genome shotgun (WGS) entry which is preliminary data.</text>
</comment>
<feature type="signal peptide" evidence="2">
    <location>
        <begin position="1"/>
        <end position="26"/>
    </location>
</feature>
<dbReference type="RefSeq" id="WP_246750931.1">
    <property type="nucleotide sequence ID" value="NZ_JAQYXL010000001.1"/>
</dbReference>
<evidence type="ECO:0000313" key="4">
    <source>
        <dbReference type="Proteomes" id="UP001404845"/>
    </source>
</evidence>
<evidence type="ECO:0000256" key="2">
    <source>
        <dbReference type="SAM" id="SignalP"/>
    </source>
</evidence>
<protein>
    <submittedName>
        <fullName evidence="3">Uncharacterized protein</fullName>
    </submittedName>
</protein>